<dbReference type="PANTHER" id="PTHR43163:SF6">
    <property type="entry name" value="DIPEPTIDE TRANSPORT SYSTEM PERMEASE PROTEIN DPPB-RELATED"/>
    <property type="match status" value="1"/>
</dbReference>
<dbReference type="Proteomes" id="UP000293852">
    <property type="component" value="Unassembled WGS sequence"/>
</dbReference>
<evidence type="ECO:0000256" key="1">
    <source>
        <dbReference type="ARBA" id="ARBA00004651"/>
    </source>
</evidence>
<evidence type="ECO:0000256" key="6">
    <source>
        <dbReference type="ARBA" id="ARBA00023136"/>
    </source>
</evidence>
<dbReference type="InterPro" id="IPR000515">
    <property type="entry name" value="MetI-like"/>
</dbReference>
<sequence>MVLVRRQVGWLAGQFLATLALASALVFVVLRVLPGDAAVVALGVNATPDALARWRAEHGTDRPLLAQYGEWVGGMLRGDFGTSFVTGNDLTTLIADRVQVTLILVGLGMLLALVVAIPLGTLAAVTHRSVWGTVIAGASQVGVAVPNFLVGVLLVSLVAVHAGWLPAGGWTPPAVDPVEFLRRAILPAVALGTVQAAVITRYVRSAVLEVMREDFLRTARAAGHTRAGALVRHGLRNAGVPVVTVVGVQLAAMLVGAVVVERVFVVPGLGSLLVDSVQQRDLLAVQSIVVVLVALVVVVNFVVDLLYTALDPRLRAEGGAR</sequence>
<dbReference type="OrthoDB" id="9778910at2"/>
<evidence type="ECO:0000256" key="4">
    <source>
        <dbReference type="ARBA" id="ARBA00022692"/>
    </source>
</evidence>
<name>A0A4Q7M5R9_9MICO</name>
<dbReference type="GO" id="GO:0005886">
    <property type="term" value="C:plasma membrane"/>
    <property type="evidence" value="ECO:0007669"/>
    <property type="project" value="UniProtKB-SubCell"/>
</dbReference>
<evidence type="ECO:0000313" key="9">
    <source>
        <dbReference type="EMBL" id="RZS62393.1"/>
    </source>
</evidence>
<keyword evidence="6 7" id="KW-0472">Membrane</keyword>
<comment type="caution">
    <text evidence="9">The sequence shown here is derived from an EMBL/GenBank/DDBJ whole genome shotgun (WGS) entry which is preliminary data.</text>
</comment>
<dbReference type="Gene3D" id="1.10.3720.10">
    <property type="entry name" value="MetI-like"/>
    <property type="match status" value="1"/>
</dbReference>
<dbReference type="GO" id="GO:0071916">
    <property type="term" value="F:dipeptide transmembrane transporter activity"/>
    <property type="evidence" value="ECO:0007669"/>
    <property type="project" value="TreeGrafter"/>
</dbReference>
<dbReference type="SUPFAM" id="SSF161098">
    <property type="entry name" value="MetI-like"/>
    <property type="match status" value="1"/>
</dbReference>
<feature type="transmembrane region" description="Helical" evidence="7">
    <location>
        <begin position="242"/>
        <end position="264"/>
    </location>
</feature>
<feature type="transmembrane region" description="Helical" evidence="7">
    <location>
        <begin position="100"/>
        <end position="125"/>
    </location>
</feature>
<evidence type="ECO:0000256" key="7">
    <source>
        <dbReference type="RuleBase" id="RU363032"/>
    </source>
</evidence>
<dbReference type="PANTHER" id="PTHR43163">
    <property type="entry name" value="DIPEPTIDE TRANSPORT SYSTEM PERMEASE PROTEIN DPPB-RELATED"/>
    <property type="match status" value="1"/>
</dbReference>
<dbReference type="Pfam" id="PF19300">
    <property type="entry name" value="BPD_transp_1_N"/>
    <property type="match status" value="1"/>
</dbReference>
<keyword evidence="2 7" id="KW-0813">Transport</keyword>
<proteinExistence type="inferred from homology"/>
<evidence type="ECO:0000256" key="5">
    <source>
        <dbReference type="ARBA" id="ARBA00022989"/>
    </source>
</evidence>
<protein>
    <submittedName>
        <fullName evidence="9">Peptide/nickel transport system permease protein</fullName>
    </submittedName>
</protein>
<gene>
    <name evidence="9" type="ORF">EV386_2725</name>
</gene>
<feature type="transmembrane region" description="Helical" evidence="7">
    <location>
        <begin position="284"/>
        <end position="307"/>
    </location>
</feature>
<dbReference type="InterPro" id="IPR035906">
    <property type="entry name" value="MetI-like_sf"/>
</dbReference>
<keyword evidence="3" id="KW-1003">Cell membrane</keyword>
<evidence type="ECO:0000313" key="10">
    <source>
        <dbReference type="Proteomes" id="UP000293852"/>
    </source>
</evidence>
<keyword evidence="5 7" id="KW-1133">Transmembrane helix</keyword>
<feature type="domain" description="ABC transmembrane type-1" evidence="8">
    <location>
        <begin position="98"/>
        <end position="303"/>
    </location>
</feature>
<keyword evidence="4 7" id="KW-0812">Transmembrane</keyword>
<dbReference type="RefSeq" id="WP_130415803.1">
    <property type="nucleotide sequence ID" value="NZ_SGWX01000001.1"/>
</dbReference>
<dbReference type="EMBL" id="SGWX01000001">
    <property type="protein sequence ID" value="RZS62393.1"/>
    <property type="molecule type" value="Genomic_DNA"/>
</dbReference>
<organism evidence="9 10">
    <name type="scientific">Xylanimonas ulmi</name>
    <dbReference type="NCBI Taxonomy" id="228973"/>
    <lineage>
        <taxon>Bacteria</taxon>
        <taxon>Bacillati</taxon>
        <taxon>Actinomycetota</taxon>
        <taxon>Actinomycetes</taxon>
        <taxon>Micrococcales</taxon>
        <taxon>Promicromonosporaceae</taxon>
        <taxon>Xylanimonas</taxon>
    </lineage>
</organism>
<dbReference type="AlphaFoldDB" id="A0A4Q7M5R9"/>
<evidence type="ECO:0000256" key="3">
    <source>
        <dbReference type="ARBA" id="ARBA00022475"/>
    </source>
</evidence>
<feature type="transmembrane region" description="Helical" evidence="7">
    <location>
        <begin position="184"/>
        <end position="203"/>
    </location>
</feature>
<dbReference type="PROSITE" id="PS50928">
    <property type="entry name" value="ABC_TM1"/>
    <property type="match status" value="1"/>
</dbReference>
<keyword evidence="10" id="KW-1185">Reference proteome</keyword>
<dbReference type="CDD" id="cd06261">
    <property type="entry name" value="TM_PBP2"/>
    <property type="match status" value="1"/>
</dbReference>
<dbReference type="InterPro" id="IPR045621">
    <property type="entry name" value="BPD_transp_1_N"/>
</dbReference>
<comment type="similarity">
    <text evidence="7">Belongs to the binding-protein-dependent transport system permease family.</text>
</comment>
<feature type="transmembrane region" description="Helical" evidence="7">
    <location>
        <begin position="145"/>
        <end position="164"/>
    </location>
</feature>
<comment type="subcellular location">
    <subcellularLocation>
        <location evidence="1 7">Cell membrane</location>
        <topology evidence="1 7">Multi-pass membrane protein</topology>
    </subcellularLocation>
</comment>
<reference evidence="9 10" key="1">
    <citation type="submission" date="2019-02" db="EMBL/GenBank/DDBJ databases">
        <title>Sequencing the genomes of 1000 actinobacteria strains.</title>
        <authorList>
            <person name="Klenk H.-P."/>
        </authorList>
    </citation>
    <scope>NUCLEOTIDE SEQUENCE [LARGE SCALE GENOMIC DNA]</scope>
    <source>
        <strain evidence="9 10">DSM 16932</strain>
    </source>
</reference>
<evidence type="ECO:0000259" key="8">
    <source>
        <dbReference type="PROSITE" id="PS50928"/>
    </source>
</evidence>
<accession>A0A4Q7M5R9</accession>
<dbReference type="Pfam" id="PF00528">
    <property type="entry name" value="BPD_transp_1"/>
    <property type="match status" value="1"/>
</dbReference>
<evidence type="ECO:0000256" key="2">
    <source>
        <dbReference type="ARBA" id="ARBA00022448"/>
    </source>
</evidence>